<evidence type="ECO:0008006" key="15">
    <source>
        <dbReference type="Google" id="ProtNLM"/>
    </source>
</evidence>
<feature type="domain" description="DIX" evidence="12">
    <location>
        <begin position="6"/>
        <end position="90"/>
    </location>
</feature>
<evidence type="ECO:0000256" key="9">
    <source>
        <dbReference type="SAM" id="MobiDB-lite"/>
    </source>
</evidence>
<evidence type="ECO:0000313" key="14">
    <source>
        <dbReference type="Proteomes" id="UP000015104"/>
    </source>
</evidence>
<dbReference type="InterPro" id="IPR036390">
    <property type="entry name" value="WH_DNA-bd_sf"/>
</dbReference>
<dbReference type="SUPFAM" id="SSF50156">
    <property type="entry name" value="PDZ domain-like"/>
    <property type="match status" value="1"/>
</dbReference>
<dbReference type="Gene3D" id="2.30.42.10">
    <property type="match status" value="1"/>
</dbReference>
<dbReference type="GO" id="GO:0016477">
    <property type="term" value="P:cell migration"/>
    <property type="evidence" value="ECO:0007669"/>
    <property type="project" value="UniProtKB-ARBA"/>
</dbReference>
<dbReference type="GO" id="GO:0005938">
    <property type="term" value="C:cell cortex"/>
    <property type="evidence" value="ECO:0007669"/>
    <property type="project" value="UniProtKB-ARBA"/>
</dbReference>
<dbReference type="GO" id="GO:0048646">
    <property type="term" value="P:anatomical structure formation involved in morphogenesis"/>
    <property type="evidence" value="ECO:0007669"/>
    <property type="project" value="UniProtKB-ARBA"/>
</dbReference>
<keyword evidence="5" id="KW-0963">Cytoplasm</keyword>
<keyword evidence="14" id="KW-1185">Reference proteome</keyword>
<evidence type="ECO:0000256" key="8">
    <source>
        <dbReference type="PROSITE-ProRule" id="PRU00069"/>
    </source>
</evidence>
<dbReference type="GO" id="GO:0035556">
    <property type="term" value="P:intracellular signal transduction"/>
    <property type="evidence" value="ECO:0007669"/>
    <property type="project" value="InterPro"/>
</dbReference>
<comment type="similarity">
    <text evidence="3">Belongs to the DSH family.</text>
</comment>
<dbReference type="Gene3D" id="2.40.240.130">
    <property type="match status" value="1"/>
</dbReference>
<dbReference type="eggNOG" id="KOG3571">
    <property type="taxonomic scope" value="Eukaryota"/>
</dbReference>
<dbReference type="FunFam" id="1.10.10.10:FF:000400">
    <property type="entry name" value="DiSHevelled related"/>
    <property type="match status" value="1"/>
</dbReference>
<reference evidence="13" key="2">
    <citation type="submission" date="2015-06" db="UniProtKB">
        <authorList>
            <consortium name="EnsemblMetazoa"/>
        </authorList>
    </citation>
    <scope>IDENTIFICATION</scope>
</reference>
<comment type="subcellular location">
    <subcellularLocation>
        <location evidence="2">Cytoplasm</location>
    </subcellularLocation>
    <subcellularLocation>
        <location evidence="1">Membrane</location>
    </subcellularLocation>
</comment>
<dbReference type="GO" id="GO:0016020">
    <property type="term" value="C:membrane"/>
    <property type="evidence" value="ECO:0007669"/>
    <property type="project" value="UniProtKB-SubCell"/>
</dbReference>
<dbReference type="InterPro" id="IPR038207">
    <property type="entry name" value="DIX_dom_sf"/>
</dbReference>
<evidence type="ECO:0000259" key="10">
    <source>
        <dbReference type="PROSITE" id="PS50106"/>
    </source>
</evidence>
<dbReference type="GO" id="GO:0009887">
    <property type="term" value="P:animal organ morphogenesis"/>
    <property type="evidence" value="ECO:0007669"/>
    <property type="project" value="UniProtKB-ARBA"/>
</dbReference>
<dbReference type="SMART" id="SM00228">
    <property type="entry name" value="PDZ"/>
    <property type="match status" value="1"/>
</dbReference>
<feature type="region of interest" description="Disordered" evidence="9">
    <location>
        <begin position="111"/>
        <end position="133"/>
    </location>
</feature>
<dbReference type="PANTHER" id="PTHR10878">
    <property type="entry name" value="SEGMENT POLARITY PROTEIN DISHEVELLED"/>
    <property type="match status" value="1"/>
</dbReference>
<dbReference type="GO" id="GO:0000132">
    <property type="term" value="P:establishment of mitotic spindle orientation"/>
    <property type="evidence" value="ECO:0007669"/>
    <property type="project" value="UniProtKB-ARBA"/>
</dbReference>
<keyword evidence="7" id="KW-0472">Membrane</keyword>
<dbReference type="InterPro" id="IPR001478">
    <property type="entry name" value="PDZ"/>
</dbReference>
<feature type="compositionally biased region" description="Basic residues" evidence="9">
    <location>
        <begin position="111"/>
        <end position="131"/>
    </location>
</feature>
<evidence type="ECO:0000256" key="5">
    <source>
        <dbReference type="ARBA" id="ARBA00022490"/>
    </source>
</evidence>
<dbReference type="GO" id="GO:0048468">
    <property type="term" value="P:cell development"/>
    <property type="evidence" value="ECO:0007669"/>
    <property type="project" value="UniProtKB-ARBA"/>
</dbReference>
<dbReference type="InterPro" id="IPR001158">
    <property type="entry name" value="DIX"/>
</dbReference>
<sequence>MSDSQPAETKIIYYNGDDDVPVLIRLAVPPDQVTLRDFKSAINIQSSCEHKFFFKTIDENVGIVKELITDDDAKLPFFKDNIICYVESQLHDDTACMCDVGQSRFLPNQHLHSHSHLHPHPHPHSHPPHYHHQYDYYPDDDTSSRISTSTNETSVSRYNPLSVMRRKRAMSVASSVSSVTDSSASCFPGQAIKTVTLNLDGKNFLGMSLVGQASSSENGGIYVGSIMKGGAVAAEGTIQPNDMILQVNDHVLSNMTNDQAVEILREAVQKPGPIKLVVAKILEPNLDNYFTILREEPIQPLNLEAWIQTTEAATGLNEAIDHPSSGSVSHSSMPISERHHLLSEMPELSLTNSTMFTIAKVAARPDSGLIIKDRKWLKIRIANAFVGRDLVDWLYKKVRGFSSKKEAYKYAKQMLKSGYIKITVAKKFSKNCYYVFDESVFCEDD</sequence>
<dbReference type="GO" id="GO:0060070">
    <property type="term" value="P:canonical Wnt signaling pathway"/>
    <property type="evidence" value="ECO:0007669"/>
    <property type="project" value="TreeGrafter"/>
</dbReference>
<evidence type="ECO:0000256" key="7">
    <source>
        <dbReference type="ARBA" id="ARBA00023136"/>
    </source>
</evidence>
<dbReference type="EnsemblMetazoa" id="tetur09g00330.1">
    <property type="protein sequence ID" value="tetur09g00330.1"/>
    <property type="gene ID" value="tetur09g00330"/>
</dbReference>
<dbReference type="GO" id="GO:0003002">
    <property type="term" value="P:regionalization"/>
    <property type="evidence" value="ECO:0007669"/>
    <property type="project" value="UniProtKB-ARBA"/>
</dbReference>
<dbReference type="InterPro" id="IPR036034">
    <property type="entry name" value="PDZ_sf"/>
</dbReference>
<dbReference type="CDD" id="cd04438">
    <property type="entry name" value="DEP_dishevelled"/>
    <property type="match status" value="1"/>
</dbReference>
<dbReference type="SMART" id="SM00021">
    <property type="entry name" value="DAX"/>
    <property type="match status" value="1"/>
</dbReference>
<dbReference type="InterPro" id="IPR015506">
    <property type="entry name" value="Dsh/Dvl-rel"/>
</dbReference>
<dbReference type="CDD" id="cd06717">
    <property type="entry name" value="PDZ_Dishevelled-like"/>
    <property type="match status" value="1"/>
</dbReference>
<dbReference type="GO" id="GO:0005829">
    <property type="term" value="C:cytosol"/>
    <property type="evidence" value="ECO:0007669"/>
    <property type="project" value="TreeGrafter"/>
</dbReference>
<dbReference type="PROSITE" id="PS50106">
    <property type="entry name" value="PDZ"/>
    <property type="match status" value="1"/>
</dbReference>
<evidence type="ECO:0000256" key="6">
    <source>
        <dbReference type="ARBA" id="ARBA00022687"/>
    </source>
</evidence>
<dbReference type="KEGG" id="tut:107363097"/>
<dbReference type="GO" id="GO:0048598">
    <property type="term" value="P:embryonic morphogenesis"/>
    <property type="evidence" value="ECO:0007669"/>
    <property type="project" value="UniProtKB-ARBA"/>
</dbReference>
<dbReference type="InterPro" id="IPR036388">
    <property type="entry name" value="WH-like_DNA-bd_sf"/>
</dbReference>
<dbReference type="SUPFAM" id="SSF54236">
    <property type="entry name" value="Ubiquitin-like"/>
    <property type="match status" value="1"/>
</dbReference>
<dbReference type="PROSITE" id="PS50841">
    <property type="entry name" value="DIX"/>
    <property type="match status" value="1"/>
</dbReference>
<dbReference type="Proteomes" id="UP000015104">
    <property type="component" value="Unassembled WGS sequence"/>
</dbReference>
<dbReference type="GO" id="GO:0048699">
    <property type="term" value="P:generation of neurons"/>
    <property type="evidence" value="ECO:0007669"/>
    <property type="project" value="UniProtKB-ARBA"/>
</dbReference>
<protein>
    <recommendedName>
        <fullName evidence="15">PDZ domain-containing protein</fullName>
    </recommendedName>
</protein>
<keyword evidence="6 8" id="KW-0879">Wnt signaling pathway</keyword>
<dbReference type="HOGENOM" id="CLU_012601_0_1_1"/>
<accession>T1KCS7</accession>
<evidence type="ECO:0000256" key="3">
    <source>
        <dbReference type="ARBA" id="ARBA00008735"/>
    </source>
</evidence>
<dbReference type="STRING" id="32264.T1KCS7"/>
<evidence type="ECO:0000256" key="2">
    <source>
        <dbReference type="ARBA" id="ARBA00004496"/>
    </source>
</evidence>
<evidence type="ECO:0000259" key="11">
    <source>
        <dbReference type="PROSITE" id="PS50186"/>
    </source>
</evidence>
<dbReference type="GO" id="GO:0048730">
    <property type="term" value="P:epidermis morphogenesis"/>
    <property type="evidence" value="ECO:0007669"/>
    <property type="project" value="UniProtKB-ARBA"/>
</dbReference>
<gene>
    <name evidence="13" type="primary">107363097</name>
</gene>
<dbReference type="Pfam" id="PF00610">
    <property type="entry name" value="DEP"/>
    <property type="match status" value="1"/>
</dbReference>
<dbReference type="GO" id="GO:0035591">
    <property type="term" value="F:signaling adaptor activity"/>
    <property type="evidence" value="ECO:0007669"/>
    <property type="project" value="UniProtKB-ARBA"/>
</dbReference>
<reference evidence="14" key="1">
    <citation type="submission" date="2011-08" db="EMBL/GenBank/DDBJ databases">
        <authorList>
            <person name="Rombauts S."/>
        </authorList>
    </citation>
    <scope>NUCLEOTIDE SEQUENCE</scope>
    <source>
        <strain evidence="14">London</strain>
    </source>
</reference>
<dbReference type="EMBL" id="CAEY01001996">
    <property type="status" value="NOT_ANNOTATED_CDS"/>
    <property type="molecule type" value="Genomic_DNA"/>
</dbReference>
<dbReference type="PROSITE" id="PS50186">
    <property type="entry name" value="DEP"/>
    <property type="match status" value="1"/>
</dbReference>
<evidence type="ECO:0000313" key="13">
    <source>
        <dbReference type="EnsemblMetazoa" id="tetur09g00330.1"/>
    </source>
</evidence>
<dbReference type="AlphaFoldDB" id="T1KCS7"/>
<name>T1KCS7_TETUR</name>
<dbReference type="GO" id="GO:0005109">
    <property type="term" value="F:frizzled binding"/>
    <property type="evidence" value="ECO:0007669"/>
    <property type="project" value="TreeGrafter"/>
</dbReference>
<dbReference type="SMART" id="SM00049">
    <property type="entry name" value="DEP"/>
    <property type="match status" value="1"/>
</dbReference>
<dbReference type="InterPro" id="IPR029071">
    <property type="entry name" value="Ubiquitin-like_domsf"/>
</dbReference>
<dbReference type="OrthoDB" id="423283at2759"/>
<dbReference type="Gene3D" id="1.10.10.10">
    <property type="entry name" value="Winged helix-like DNA-binding domain superfamily/Winged helix DNA-binding domain"/>
    <property type="match status" value="1"/>
</dbReference>
<dbReference type="SUPFAM" id="SSF46785">
    <property type="entry name" value="Winged helix' DNA-binding domain"/>
    <property type="match status" value="1"/>
</dbReference>
<dbReference type="FunFam" id="2.30.42.10:FF:000203">
    <property type="entry name" value="DiSHevelled related"/>
    <property type="match status" value="1"/>
</dbReference>
<evidence type="ECO:0000259" key="12">
    <source>
        <dbReference type="PROSITE" id="PS50841"/>
    </source>
</evidence>
<keyword evidence="4" id="KW-0217">Developmental protein</keyword>
<dbReference type="Pfam" id="PF00778">
    <property type="entry name" value="DIX"/>
    <property type="match status" value="1"/>
</dbReference>
<proteinExistence type="inferred from homology"/>
<feature type="domain" description="PDZ" evidence="10">
    <location>
        <begin position="194"/>
        <end position="267"/>
    </location>
</feature>
<evidence type="ECO:0000256" key="4">
    <source>
        <dbReference type="ARBA" id="ARBA00022473"/>
    </source>
</evidence>
<evidence type="ECO:0000256" key="1">
    <source>
        <dbReference type="ARBA" id="ARBA00004370"/>
    </source>
</evidence>
<dbReference type="InterPro" id="IPR000591">
    <property type="entry name" value="DEP_dom"/>
</dbReference>
<organism evidence="13 14">
    <name type="scientific">Tetranychus urticae</name>
    <name type="common">Two-spotted spider mite</name>
    <dbReference type="NCBI Taxonomy" id="32264"/>
    <lineage>
        <taxon>Eukaryota</taxon>
        <taxon>Metazoa</taxon>
        <taxon>Ecdysozoa</taxon>
        <taxon>Arthropoda</taxon>
        <taxon>Chelicerata</taxon>
        <taxon>Arachnida</taxon>
        <taxon>Acari</taxon>
        <taxon>Acariformes</taxon>
        <taxon>Trombidiformes</taxon>
        <taxon>Prostigmata</taxon>
        <taxon>Eleutherengona</taxon>
        <taxon>Raphignathae</taxon>
        <taxon>Tetranychoidea</taxon>
        <taxon>Tetranychidae</taxon>
        <taxon>Tetranychus</taxon>
    </lineage>
</organism>
<feature type="domain" description="DEP" evidence="11">
    <location>
        <begin position="365"/>
        <end position="438"/>
    </location>
</feature>
<dbReference type="PANTHER" id="PTHR10878:SF25">
    <property type="entry name" value="SEGMENT POLARITY PROTEIN DISHEVELLED"/>
    <property type="match status" value="1"/>
</dbReference>
<dbReference type="Pfam" id="PF00595">
    <property type="entry name" value="PDZ"/>
    <property type="match status" value="1"/>
</dbReference>